<reference evidence="2" key="1">
    <citation type="journal article" date="2019" name="Int. J. Syst. Evol. Microbiol.">
        <title>The Global Catalogue of Microorganisms (GCM) 10K type strain sequencing project: providing services to taxonomists for standard genome sequencing and annotation.</title>
        <authorList>
            <consortium name="The Broad Institute Genomics Platform"/>
            <consortium name="The Broad Institute Genome Sequencing Center for Infectious Disease"/>
            <person name="Wu L."/>
            <person name="Ma J."/>
        </authorList>
    </citation>
    <scope>NUCLEOTIDE SEQUENCE [LARGE SCALE GENOMIC DNA]</scope>
    <source>
        <strain evidence="2">JCM 18956</strain>
    </source>
</reference>
<keyword evidence="2" id="KW-1185">Reference proteome</keyword>
<dbReference type="InterPro" id="IPR036388">
    <property type="entry name" value="WH-like_DNA-bd_sf"/>
</dbReference>
<evidence type="ECO:0000313" key="1">
    <source>
        <dbReference type="EMBL" id="GAA4685024.1"/>
    </source>
</evidence>
<evidence type="ECO:0000313" key="2">
    <source>
        <dbReference type="Proteomes" id="UP001501295"/>
    </source>
</evidence>
<dbReference type="Proteomes" id="UP001501295">
    <property type="component" value="Unassembled WGS sequence"/>
</dbReference>
<protein>
    <recommendedName>
        <fullName evidence="3">HTH gntR-type domain-containing protein</fullName>
    </recommendedName>
</protein>
<comment type="caution">
    <text evidence="1">The sequence shown here is derived from an EMBL/GenBank/DDBJ whole genome shotgun (WGS) entry which is preliminary data.</text>
</comment>
<accession>A0ABP8W9Y4</accession>
<dbReference type="RefSeq" id="WP_345377142.1">
    <property type="nucleotide sequence ID" value="NZ_BAABLM010000010.1"/>
</dbReference>
<dbReference type="EMBL" id="BAABLM010000010">
    <property type="protein sequence ID" value="GAA4685024.1"/>
    <property type="molecule type" value="Genomic_DNA"/>
</dbReference>
<name>A0ABP8W9Y4_9MICO</name>
<proteinExistence type="predicted"/>
<organism evidence="1 2">
    <name type="scientific">Frondihabitans cladoniiphilus</name>
    <dbReference type="NCBI Taxonomy" id="715785"/>
    <lineage>
        <taxon>Bacteria</taxon>
        <taxon>Bacillati</taxon>
        <taxon>Actinomycetota</taxon>
        <taxon>Actinomycetes</taxon>
        <taxon>Micrococcales</taxon>
        <taxon>Microbacteriaceae</taxon>
        <taxon>Frondihabitans</taxon>
    </lineage>
</organism>
<evidence type="ECO:0008006" key="3">
    <source>
        <dbReference type="Google" id="ProtNLM"/>
    </source>
</evidence>
<sequence length="259" mass="28825">MPVPSTKRDPKLAHVVSDATRLHLQRAILDRTLTPGEVLDPQVLGDWLGVTPRSVEDATIGLVSDGIAEYDPDGLARVTVSTPEKVEQSRQLDSQISAMVLEWAAVAPLDKPTRVDLFDRLMALQPQVQERSHEVWDRADAVFDDLVTAIDNPYLTELQRQTAVRARFFGRPALTDEEWQSAPGELEVMALNLRYRAGRMTIGYQLADPSTNWENLAEKLGVILREREAADEKAKAEAEAEAARPKEVAFDYPIDVADS</sequence>
<gene>
    <name evidence="1" type="ORF">GCM10025780_34200</name>
</gene>
<dbReference type="Gene3D" id="1.10.10.10">
    <property type="entry name" value="Winged helix-like DNA-binding domain superfamily/Winged helix DNA-binding domain"/>
    <property type="match status" value="1"/>
</dbReference>